<feature type="compositionally biased region" description="Basic and acidic residues" evidence="4">
    <location>
        <begin position="435"/>
        <end position="446"/>
    </location>
</feature>
<dbReference type="SUPFAM" id="SSF51316">
    <property type="entry name" value="Mss4-like"/>
    <property type="match status" value="1"/>
</dbReference>
<comment type="caution">
    <text evidence="6">The sequence shown here is derived from an EMBL/GenBank/DDBJ whole genome shotgun (WGS) entry which is preliminary data.</text>
</comment>
<feature type="region of interest" description="Disordered" evidence="4">
    <location>
        <begin position="614"/>
        <end position="661"/>
    </location>
</feature>
<dbReference type="AlphaFoldDB" id="A0A6A4MHY7"/>
<accession>A0A6A4MHY7</accession>
<feature type="compositionally biased region" description="Basic and acidic residues" evidence="4">
    <location>
        <begin position="298"/>
        <end position="308"/>
    </location>
</feature>
<dbReference type="InterPro" id="IPR011057">
    <property type="entry name" value="Mss4-like_sf"/>
</dbReference>
<feature type="region of interest" description="Disordered" evidence="4">
    <location>
        <begin position="262"/>
        <end position="336"/>
    </location>
</feature>
<dbReference type="Pfam" id="PF04828">
    <property type="entry name" value="GFA"/>
    <property type="match status" value="1"/>
</dbReference>
<keyword evidence="3" id="KW-0862">Zinc</keyword>
<feature type="domain" description="CENP-V/GFA" evidence="5">
    <location>
        <begin position="731"/>
        <end position="852"/>
    </location>
</feature>
<feature type="compositionally biased region" description="Basic and acidic residues" evidence="4">
    <location>
        <begin position="627"/>
        <end position="637"/>
    </location>
</feature>
<feature type="compositionally biased region" description="Basic and acidic residues" evidence="4">
    <location>
        <begin position="45"/>
        <end position="55"/>
    </location>
</feature>
<evidence type="ECO:0000256" key="4">
    <source>
        <dbReference type="SAM" id="MobiDB-lite"/>
    </source>
</evidence>
<feature type="compositionally biased region" description="Basic and acidic residues" evidence="4">
    <location>
        <begin position="1"/>
        <end position="10"/>
    </location>
</feature>
<proteinExistence type="inferred from homology"/>
<dbReference type="PANTHER" id="PTHR28620:SF1">
    <property type="entry name" value="CENP-V_GFA DOMAIN-CONTAINING PROTEIN"/>
    <property type="match status" value="1"/>
</dbReference>
<dbReference type="GO" id="GO:0016846">
    <property type="term" value="F:carbon-sulfur lyase activity"/>
    <property type="evidence" value="ECO:0007669"/>
    <property type="project" value="InterPro"/>
</dbReference>
<feature type="region of interest" description="Disordered" evidence="4">
    <location>
        <begin position="1"/>
        <end position="79"/>
    </location>
</feature>
<feature type="compositionally biased region" description="Gly residues" evidence="4">
    <location>
        <begin position="647"/>
        <end position="658"/>
    </location>
</feature>
<evidence type="ECO:0000259" key="5">
    <source>
        <dbReference type="PROSITE" id="PS51891"/>
    </source>
</evidence>
<feature type="region of interest" description="Disordered" evidence="4">
    <location>
        <begin position="430"/>
        <end position="465"/>
    </location>
</feature>
<feature type="compositionally biased region" description="Basic and acidic residues" evidence="4">
    <location>
        <begin position="543"/>
        <end position="553"/>
    </location>
</feature>
<dbReference type="InterPro" id="IPR052355">
    <property type="entry name" value="CENP-V-like"/>
</dbReference>
<feature type="compositionally biased region" description="Basic and acidic residues" evidence="4">
    <location>
        <begin position="17"/>
        <end position="27"/>
    </location>
</feature>
<evidence type="ECO:0000256" key="2">
    <source>
        <dbReference type="ARBA" id="ARBA00022723"/>
    </source>
</evidence>
<evidence type="ECO:0000256" key="1">
    <source>
        <dbReference type="ARBA" id="ARBA00005495"/>
    </source>
</evidence>
<dbReference type="Gene3D" id="2.170.150.70">
    <property type="match status" value="1"/>
</dbReference>
<dbReference type="Proteomes" id="UP000428333">
    <property type="component" value="Linkage Group LG01"/>
</dbReference>
<feature type="region of interest" description="Disordered" evidence="4">
    <location>
        <begin position="367"/>
        <end position="386"/>
    </location>
</feature>
<dbReference type="PROSITE" id="PS51891">
    <property type="entry name" value="CENP_V_GFA"/>
    <property type="match status" value="1"/>
</dbReference>
<sequence>MPWLPPERDTSGGGMKKTSEKKSKEIIKLSMPPVRDTSGGGGLKKKSEAKSKEIIEVSQPEGDTSSGGGHGGGAGGMKKNGIVKKSKKIINVCFWLKLASMVASDMLYIARVEMLNSDRLRMMNMSEAIAEVDKVKVRLVHSIRIAQKILNKSAKQEDRQRYSEVSRQTGKDEQAARVILKSFSSELRSEYLSCLKNFSSLISNSTSDSMQRGLLETLEDEIKRVEDHEHISDLIDTYEIKRISRELEYYIQEAAKSTTDVKSNGLIGSDGHRSGLRSAISMPRLPPERDASGGGMKKTSEKKSKEIIKASMPPRLPLERHTSGGVMKKTSEKKSRDIIKASMPPVRDTSGGAGGRHRSDLRRVISMPWLPPERDTSGGGMKKTSEKKSMEIIKATMPPVRDTSGGGGHRSGLQRVMLMPRLPLERHTSGGVMKKTSEKKSRDIKKASMPPVRDTSGGAGAGGRHRSDLRRVISMPWLPPERDTSGGGMKKTSEKKSKEIIKASMPPVRDTSGGGGYRSGLQRVMSMPWLPLERDTSGGGMKKTSEKKSRDIVKASMPPVRDTSGGAGGGGHHRSDLQRVISMPWLPPERDTSGGGMKKTNQKKSKEIIKLSMPPVRDTSAGGGLKKKSEAKSKEIIEVSQPEGDTSSGGGHGGGAGGMKKNSIVKMSKKIINVCFWLKLASMVSNSRERDHMVEFGRDFLRGSGAEENFSRFILAAEKESCKMDSEMVVHNGGCHCRSVRWRVQSPSSVVAWQCNCSDCLMRGNTHFIVPSERFELLGDSKQFITTYTFGTHTAKHTFCKVCGITSFYTPRSNPDGVSVTFRDKKRGGQGQAGAAHSACMTQQEGAAEAADEKMAKDLLFISP</sequence>
<comment type="similarity">
    <text evidence="1">Belongs to the Gfa family.</text>
</comment>
<dbReference type="GO" id="GO:0046872">
    <property type="term" value="F:metal ion binding"/>
    <property type="evidence" value="ECO:0007669"/>
    <property type="project" value="UniProtKB-KW"/>
</dbReference>
<name>A0A6A4MHY7_9ERIC</name>
<keyword evidence="7" id="KW-1185">Reference proteome</keyword>
<reference evidence="6 7" key="1">
    <citation type="journal article" date="2019" name="Genome Biol. Evol.">
        <title>The Rhododendron genome and chromosomal organization provide insight into shared whole-genome duplications across the heath family (Ericaceae).</title>
        <authorList>
            <person name="Soza V.L."/>
            <person name="Lindsley D."/>
            <person name="Waalkes A."/>
            <person name="Ramage E."/>
            <person name="Patwardhan R.P."/>
            <person name="Burton J.N."/>
            <person name="Adey A."/>
            <person name="Kumar A."/>
            <person name="Qiu R."/>
            <person name="Shendure J."/>
            <person name="Hall B."/>
        </authorList>
    </citation>
    <scope>NUCLEOTIDE SEQUENCE [LARGE SCALE GENOMIC DNA]</scope>
    <source>
        <strain evidence="6">RSF 1966-606</strain>
    </source>
</reference>
<organism evidence="6 7">
    <name type="scientific">Rhododendron williamsianum</name>
    <dbReference type="NCBI Taxonomy" id="262921"/>
    <lineage>
        <taxon>Eukaryota</taxon>
        <taxon>Viridiplantae</taxon>
        <taxon>Streptophyta</taxon>
        <taxon>Embryophyta</taxon>
        <taxon>Tracheophyta</taxon>
        <taxon>Spermatophyta</taxon>
        <taxon>Magnoliopsida</taxon>
        <taxon>eudicotyledons</taxon>
        <taxon>Gunneridae</taxon>
        <taxon>Pentapetalae</taxon>
        <taxon>asterids</taxon>
        <taxon>Ericales</taxon>
        <taxon>Ericaceae</taxon>
        <taxon>Ericoideae</taxon>
        <taxon>Rhodoreae</taxon>
        <taxon>Rhododendron</taxon>
    </lineage>
</organism>
<gene>
    <name evidence="6" type="ORF">C3L33_01827</name>
</gene>
<evidence type="ECO:0000313" key="6">
    <source>
        <dbReference type="EMBL" id="KAE9466259.1"/>
    </source>
</evidence>
<dbReference type="OrthoDB" id="2993351at2759"/>
<feature type="region of interest" description="Disordered" evidence="4">
    <location>
        <begin position="531"/>
        <end position="575"/>
    </location>
</feature>
<dbReference type="PANTHER" id="PTHR28620">
    <property type="entry name" value="CENTROMERE PROTEIN V"/>
    <property type="match status" value="1"/>
</dbReference>
<evidence type="ECO:0000256" key="3">
    <source>
        <dbReference type="ARBA" id="ARBA00022833"/>
    </source>
</evidence>
<dbReference type="EMBL" id="QEFC01000099">
    <property type="protein sequence ID" value="KAE9466259.1"/>
    <property type="molecule type" value="Genomic_DNA"/>
</dbReference>
<keyword evidence="2" id="KW-0479">Metal-binding</keyword>
<evidence type="ECO:0000313" key="7">
    <source>
        <dbReference type="Proteomes" id="UP000428333"/>
    </source>
</evidence>
<feature type="compositionally biased region" description="Gly residues" evidence="4">
    <location>
        <begin position="65"/>
        <end position="78"/>
    </location>
</feature>
<feature type="non-terminal residue" evidence="6">
    <location>
        <position position="1"/>
    </location>
</feature>
<dbReference type="InterPro" id="IPR006913">
    <property type="entry name" value="CENP-V/GFA"/>
</dbReference>
<protein>
    <recommendedName>
        <fullName evidence="5">CENP-V/GFA domain-containing protein</fullName>
    </recommendedName>
</protein>